<reference evidence="2 3" key="2">
    <citation type="journal article" date="2023" name="Mol. Biol. Evol.">
        <title>Genomics of Secondarily Temperate Adaptation in the Only Non-Antarctic Icefish.</title>
        <authorList>
            <person name="Rivera-Colon A.G."/>
            <person name="Rayamajhi N."/>
            <person name="Minhas B.F."/>
            <person name="Madrigal G."/>
            <person name="Bilyk K.T."/>
            <person name="Yoon V."/>
            <person name="Hune M."/>
            <person name="Gregory S."/>
            <person name="Cheng C.H.C."/>
            <person name="Catchen J.M."/>
        </authorList>
    </citation>
    <scope>NUCLEOTIDE SEQUENCE [LARGE SCALE GENOMIC DNA]</scope>
    <source>
        <strain evidence="2">JMC-PN-2008</strain>
    </source>
</reference>
<feature type="signal peptide" evidence="1">
    <location>
        <begin position="1"/>
        <end position="16"/>
    </location>
</feature>
<proteinExistence type="predicted"/>
<evidence type="ECO:0000313" key="2">
    <source>
        <dbReference type="EMBL" id="KAK5866146.1"/>
    </source>
</evidence>
<evidence type="ECO:0008006" key="4">
    <source>
        <dbReference type="Google" id="ProtNLM"/>
    </source>
</evidence>
<evidence type="ECO:0000256" key="1">
    <source>
        <dbReference type="SAM" id="SignalP"/>
    </source>
</evidence>
<protein>
    <recommendedName>
        <fullName evidence="4">Secretory calcium-binding phosphoprotein 7</fullName>
    </recommendedName>
</protein>
<dbReference type="AlphaFoldDB" id="A0AAN7XLN9"/>
<reference evidence="2 3" key="1">
    <citation type="journal article" date="2023" name="Genes (Basel)">
        <title>Chromosome-Level Genome Assembly and Circadian Gene Repertoire of the Patagonia Blennie Eleginops maclovinus-The Closest Ancestral Proxy of Antarctic Cryonotothenioids.</title>
        <authorList>
            <person name="Cheng C.C."/>
            <person name="Rivera-Colon A.G."/>
            <person name="Minhas B.F."/>
            <person name="Wilson L."/>
            <person name="Rayamajhi N."/>
            <person name="Vargas-Chacoff L."/>
            <person name="Catchen J.M."/>
        </authorList>
    </citation>
    <scope>NUCLEOTIDE SEQUENCE [LARGE SCALE GENOMIC DNA]</scope>
    <source>
        <strain evidence="2">JMC-PN-2008</strain>
    </source>
</reference>
<keyword evidence="3" id="KW-1185">Reference proteome</keyword>
<organism evidence="2 3">
    <name type="scientific">Eleginops maclovinus</name>
    <name type="common">Patagonian blennie</name>
    <name type="synonym">Eleginus maclovinus</name>
    <dbReference type="NCBI Taxonomy" id="56733"/>
    <lineage>
        <taxon>Eukaryota</taxon>
        <taxon>Metazoa</taxon>
        <taxon>Chordata</taxon>
        <taxon>Craniata</taxon>
        <taxon>Vertebrata</taxon>
        <taxon>Euteleostomi</taxon>
        <taxon>Actinopterygii</taxon>
        <taxon>Neopterygii</taxon>
        <taxon>Teleostei</taxon>
        <taxon>Neoteleostei</taxon>
        <taxon>Acanthomorphata</taxon>
        <taxon>Eupercaria</taxon>
        <taxon>Perciformes</taxon>
        <taxon>Notothenioidei</taxon>
        <taxon>Eleginopidae</taxon>
        <taxon>Eleginops</taxon>
    </lineage>
</organism>
<dbReference type="Proteomes" id="UP001346869">
    <property type="component" value="Unassembled WGS sequence"/>
</dbReference>
<accession>A0AAN7XLN9</accession>
<name>A0AAN7XLN9_ELEMC</name>
<keyword evidence="1" id="KW-0732">Signal</keyword>
<dbReference type="EMBL" id="JAUZQC010000009">
    <property type="protein sequence ID" value="KAK5866146.1"/>
    <property type="molecule type" value="Genomic_DNA"/>
</dbReference>
<gene>
    <name evidence="2" type="ORF">PBY51_020358</name>
</gene>
<comment type="caution">
    <text evidence="2">The sequence shown here is derived from an EMBL/GenBank/DDBJ whole genome shotgun (WGS) entry which is preliminary data.</text>
</comment>
<feature type="chain" id="PRO_5043046887" description="Secretory calcium-binding phosphoprotein 7" evidence="1">
    <location>
        <begin position="17"/>
        <end position="148"/>
    </location>
</feature>
<sequence length="148" mass="15145">MKLFLLAACILGMAVCAPQQMYMEFDIVHAPAQADHLIPAGAPFGTLEVLLPVDAKGKPLAGLGRGFIKQEISWPNAKGTKDVYYPFGFDPPKPAPVAPAAPVVPAAPVAAAAPVAPAAPVAAPVQPIVAARVPAAKASSDDDDDDDD</sequence>
<evidence type="ECO:0000313" key="3">
    <source>
        <dbReference type="Proteomes" id="UP001346869"/>
    </source>
</evidence>